<name>A0AAV2QEL8_MEGNR</name>
<protein>
    <submittedName>
        <fullName evidence="1">Uncharacterized protein</fullName>
    </submittedName>
</protein>
<comment type="caution">
    <text evidence="1">The sequence shown here is derived from an EMBL/GenBank/DDBJ whole genome shotgun (WGS) entry which is preliminary data.</text>
</comment>
<accession>A0AAV2QEL8</accession>
<dbReference type="EMBL" id="CAXKWB010005855">
    <property type="protein sequence ID" value="CAL4080212.1"/>
    <property type="molecule type" value="Genomic_DNA"/>
</dbReference>
<keyword evidence="2" id="KW-1185">Reference proteome</keyword>
<dbReference type="Proteomes" id="UP001497623">
    <property type="component" value="Unassembled WGS sequence"/>
</dbReference>
<sequence>MEDNELNEDFAKMFEDALERIKIRENSKLLNFVQELDSLKSRGFNWKQVKYMPKKEVEAIEENDSNKDQEFNKESISNEIYELHSGLINHQLIHNLAQKMTDNLRIQDAVFTSLNSMDVDETVDHFPERGEILSQYSQNLDVSQKLTKVIDEKTQLDTDILKIE</sequence>
<evidence type="ECO:0000313" key="2">
    <source>
        <dbReference type="Proteomes" id="UP001497623"/>
    </source>
</evidence>
<proteinExistence type="predicted"/>
<gene>
    <name evidence="1" type="ORF">MNOR_LOCUS11213</name>
</gene>
<dbReference type="AlphaFoldDB" id="A0AAV2QEL8"/>
<reference evidence="1 2" key="1">
    <citation type="submission" date="2024-05" db="EMBL/GenBank/DDBJ databases">
        <authorList>
            <person name="Wallberg A."/>
        </authorList>
    </citation>
    <scope>NUCLEOTIDE SEQUENCE [LARGE SCALE GENOMIC DNA]</scope>
</reference>
<evidence type="ECO:0000313" key="1">
    <source>
        <dbReference type="EMBL" id="CAL4080212.1"/>
    </source>
</evidence>
<organism evidence="1 2">
    <name type="scientific">Meganyctiphanes norvegica</name>
    <name type="common">Northern krill</name>
    <name type="synonym">Thysanopoda norvegica</name>
    <dbReference type="NCBI Taxonomy" id="48144"/>
    <lineage>
        <taxon>Eukaryota</taxon>
        <taxon>Metazoa</taxon>
        <taxon>Ecdysozoa</taxon>
        <taxon>Arthropoda</taxon>
        <taxon>Crustacea</taxon>
        <taxon>Multicrustacea</taxon>
        <taxon>Malacostraca</taxon>
        <taxon>Eumalacostraca</taxon>
        <taxon>Eucarida</taxon>
        <taxon>Euphausiacea</taxon>
        <taxon>Euphausiidae</taxon>
        <taxon>Meganyctiphanes</taxon>
    </lineage>
</organism>